<dbReference type="GO" id="GO:0043625">
    <property type="term" value="C:delta DNA polymerase complex"/>
    <property type="evidence" value="ECO:0007669"/>
    <property type="project" value="TreeGrafter"/>
</dbReference>
<comment type="caution">
    <text evidence="5">The sequence shown here is derived from an EMBL/GenBank/DDBJ whole genome shotgun (WGS) entry which is preliminary data.</text>
</comment>
<evidence type="ECO:0008006" key="7">
    <source>
        <dbReference type="Google" id="ProtNLM"/>
    </source>
</evidence>
<dbReference type="PANTHER" id="PTHR10416:SF0">
    <property type="entry name" value="DNA POLYMERASE DELTA SUBUNIT 2"/>
    <property type="match status" value="1"/>
</dbReference>
<dbReference type="PANTHER" id="PTHR10416">
    <property type="entry name" value="DNA POLYMERASE DELTA SUBUNIT 2"/>
    <property type="match status" value="1"/>
</dbReference>
<protein>
    <recommendedName>
        <fullName evidence="7">DNA polymerase delta small subunit</fullName>
    </recommendedName>
</protein>
<dbReference type="Pfam" id="PF04042">
    <property type="entry name" value="DNA_pol_E_B"/>
    <property type="match status" value="1"/>
</dbReference>
<dbReference type="GO" id="GO:0003677">
    <property type="term" value="F:DNA binding"/>
    <property type="evidence" value="ECO:0007669"/>
    <property type="project" value="InterPro"/>
</dbReference>
<feature type="domain" description="DNA polymerase delta subunit OB-fold" evidence="4">
    <location>
        <begin position="30"/>
        <end position="160"/>
    </location>
</feature>
<evidence type="ECO:0000313" key="5">
    <source>
        <dbReference type="EMBL" id="CAG9329998.1"/>
    </source>
</evidence>
<dbReference type="Proteomes" id="UP001162131">
    <property type="component" value="Unassembled WGS sequence"/>
</dbReference>
<dbReference type="GO" id="GO:0006271">
    <property type="term" value="P:DNA strand elongation involved in DNA replication"/>
    <property type="evidence" value="ECO:0007669"/>
    <property type="project" value="TreeGrafter"/>
</dbReference>
<dbReference type="InterPro" id="IPR007185">
    <property type="entry name" value="DNA_pol_a/d/e_bsu"/>
</dbReference>
<accession>A0AAU9K2X0</accession>
<dbReference type="InterPro" id="IPR040663">
    <property type="entry name" value="DNA_pol_D_N"/>
</dbReference>
<dbReference type="AlphaFoldDB" id="A0AAU9K2X0"/>
<dbReference type="Gene3D" id="3.60.21.50">
    <property type="match status" value="1"/>
</dbReference>
<name>A0AAU9K2X0_9CILI</name>
<dbReference type="EMBL" id="CAJZBQ010000050">
    <property type="protein sequence ID" value="CAG9329998.1"/>
    <property type="molecule type" value="Genomic_DNA"/>
</dbReference>
<evidence type="ECO:0000256" key="1">
    <source>
        <dbReference type="ARBA" id="ARBA00006035"/>
    </source>
</evidence>
<feature type="domain" description="DNA polymerase alpha/delta/epsilon subunit B" evidence="3">
    <location>
        <begin position="180"/>
        <end position="391"/>
    </location>
</feature>
<evidence type="ECO:0000313" key="6">
    <source>
        <dbReference type="Proteomes" id="UP001162131"/>
    </source>
</evidence>
<organism evidence="5 6">
    <name type="scientific">Blepharisma stoltei</name>
    <dbReference type="NCBI Taxonomy" id="1481888"/>
    <lineage>
        <taxon>Eukaryota</taxon>
        <taxon>Sar</taxon>
        <taxon>Alveolata</taxon>
        <taxon>Ciliophora</taxon>
        <taxon>Postciliodesmatophora</taxon>
        <taxon>Heterotrichea</taxon>
        <taxon>Heterotrichida</taxon>
        <taxon>Blepharismidae</taxon>
        <taxon>Blepharisma</taxon>
    </lineage>
</organism>
<dbReference type="InterPro" id="IPR024826">
    <property type="entry name" value="DNA_pol_delta/II_ssu"/>
</dbReference>
<keyword evidence="2" id="KW-0235">DNA replication</keyword>
<gene>
    <name evidence="5" type="ORF">BSTOLATCC_MIC50111</name>
</gene>
<proteinExistence type="inferred from homology"/>
<sequence>MTQKEEGRNFSYNYEFIGQRFIANLDFSQQYLQIYHARLNGLRSRTLENAAHENKIKPLENLMDLKQHKKAVIYGTIARYHKAKPSTIQKYLSVVGSIESRPSDFGNYWSENDELWLEDMSGRLLLNFTNCQDDWLNLVTGVQIGLFGIIEHTGTFSVEKLYFPQIEKPIQLKGRGEEYICFVSGLEMGSLGYDHILLNLFSQYIMGNLGQESLEDSRKIIRLVILGDSIYKHDEARMIDRKAIGDASLRGAAELANSIRFLDTFLSELAGVVPVDLIPGDMDPSNSSLPQQPINPHLLPSSSRYSALHSYPNPYEFMIDNCRVLCTSGQNISVLSQFTNPNLSFTDLMALTLKFRHLAPIAPDALACIPMQDYDPFIIDSFPHLYVVGNLGSYRTSTYEGVKIISIPRFSAPSHNIVLVNRFNLESKIVSFDSMI</sequence>
<evidence type="ECO:0000259" key="4">
    <source>
        <dbReference type="Pfam" id="PF18018"/>
    </source>
</evidence>
<keyword evidence="6" id="KW-1185">Reference proteome</keyword>
<dbReference type="Gene3D" id="2.40.50.430">
    <property type="match status" value="1"/>
</dbReference>
<evidence type="ECO:0000259" key="3">
    <source>
        <dbReference type="Pfam" id="PF04042"/>
    </source>
</evidence>
<reference evidence="5" key="1">
    <citation type="submission" date="2021-09" db="EMBL/GenBank/DDBJ databases">
        <authorList>
            <consortium name="AG Swart"/>
            <person name="Singh M."/>
            <person name="Singh A."/>
            <person name="Seah K."/>
            <person name="Emmerich C."/>
        </authorList>
    </citation>
    <scope>NUCLEOTIDE SEQUENCE</scope>
    <source>
        <strain evidence="5">ATCC30299</strain>
    </source>
</reference>
<dbReference type="Pfam" id="PF18018">
    <property type="entry name" value="DNA_pol_D_N"/>
    <property type="match status" value="1"/>
</dbReference>
<comment type="similarity">
    <text evidence="1">Belongs to the DNA polymerase delta/II small subunit family.</text>
</comment>
<evidence type="ECO:0000256" key="2">
    <source>
        <dbReference type="ARBA" id="ARBA00022705"/>
    </source>
</evidence>